<dbReference type="PANTHER" id="PTHR10048:SF15">
    <property type="entry name" value="PHOSPHATIDYLINOSITOL 4-KINASE ALPHA"/>
    <property type="match status" value="1"/>
</dbReference>
<dbReference type="SMART" id="SM00146">
    <property type="entry name" value="PI3Kc"/>
    <property type="match status" value="1"/>
</dbReference>
<evidence type="ECO:0000256" key="2">
    <source>
        <dbReference type="ARBA" id="ARBA00022679"/>
    </source>
</evidence>
<accession>A0A8J6E5X1</accession>
<keyword evidence="2" id="KW-0808">Transferase</keyword>
<dbReference type="OrthoDB" id="10264149at2759"/>
<evidence type="ECO:0000313" key="5">
    <source>
        <dbReference type="EMBL" id="KAG9396427.1"/>
    </source>
</evidence>
<evidence type="ECO:0000259" key="4">
    <source>
        <dbReference type="PROSITE" id="PS50290"/>
    </source>
</evidence>
<dbReference type="Gene3D" id="1.10.1070.11">
    <property type="entry name" value="Phosphatidylinositol 3-/4-kinase, catalytic domain"/>
    <property type="match status" value="1"/>
</dbReference>
<dbReference type="GO" id="GO:0005886">
    <property type="term" value="C:plasma membrane"/>
    <property type="evidence" value="ECO:0007669"/>
    <property type="project" value="TreeGrafter"/>
</dbReference>
<gene>
    <name evidence="5" type="ORF">J8273_2158</name>
</gene>
<comment type="similarity">
    <text evidence="1">Belongs to the PI3/PI4-kinase family. Type III PI4K subfamily.</text>
</comment>
<evidence type="ECO:0000313" key="6">
    <source>
        <dbReference type="Proteomes" id="UP000717585"/>
    </source>
</evidence>
<dbReference type="GO" id="GO:0004430">
    <property type="term" value="F:1-phosphatidylinositol 4-kinase activity"/>
    <property type="evidence" value="ECO:0007669"/>
    <property type="project" value="TreeGrafter"/>
</dbReference>
<dbReference type="InterPro" id="IPR011009">
    <property type="entry name" value="Kinase-like_dom_sf"/>
</dbReference>
<reference evidence="5" key="1">
    <citation type="submission" date="2021-05" db="EMBL/GenBank/DDBJ databases">
        <title>A free-living protist that lacks canonical eukaryotic 1 DNA replication and segregation systems.</title>
        <authorList>
            <person name="Salas-Leiva D.E."/>
            <person name="Tromer E.C."/>
            <person name="Curtis B.A."/>
            <person name="Jerlstrom-Hultqvist J."/>
            <person name="Kolisko M."/>
            <person name="Yi Z."/>
            <person name="Salas-Leiva J.S."/>
            <person name="Gallot-Lavallee L."/>
            <person name="Kops G.J.P.L."/>
            <person name="Archibald J.M."/>
            <person name="Simpson A.G.B."/>
            <person name="Roger A.J."/>
        </authorList>
    </citation>
    <scope>NUCLEOTIDE SEQUENCE</scope>
    <source>
        <strain evidence="5">BICM</strain>
    </source>
</reference>
<dbReference type="PROSITE" id="PS50290">
    <property type="entry name" value="PI3_4_KINASE_3"/>
    <property type="match status" value="1"/>
</dbReference>
<dbReference type="InterPro" id="IPR018936">
    <property type="entry name" value="PI3/4_kinase_CS"/>
</dbReference>
<keyword evidence="3" id="KW-0418">Kinase</keyword>
<organism evidence="5 6">
    <name type="scientific">Carpediemonas membranifera</name>
    <dbReference type="NCBI Taxonomy" id="201153"/>
    <lineage>
        <taxon>Eukaryota</taxon>
        <taxon>Metamonada</taxon>
        <taxon>Carpediemonas-like organisms</taxon>
        <taxon>Carpediemonas</taxon>
    </lineage>
</organism>
<dbReference type="InterPro" id="IPR000403">
    <property type="entry name" value="PI3/4_kinase_cat_dom"/>
</dbReference>
<evidence type="ECO:0000256" key="1">
    <source>
        <dbReference type="ARBA" id="ARBA00006209"/>
    </source>
</evidence>
<dbReference type="EMBL" id="JAHDYR010000006">
    <property type="protein sequence ID" value="KAG9396427.1"/>
    <property type="molecule type" value="Genomic_DNA"/>
</dbReference>
<name>A0A8J6E5X1_9EUKA</name>
<dbReference type="GO" id="GO:0048015">
    <property type="term" value="P:phosphatidylinositol-mediated signaling"/>
    <property type="evidence" value="ECO:0007669"/>
    <property type="project" value="TreeGrafter"/>
</dbReference>
<dbReference type="PANTHER" id="PTHR10048">
    <property type="entry name" value="PHOSPHATIDYLINOSITOL KINASE"/>
    <property type="match status" value="1"/>
</dbReference>
<dbReference type="PROSITE" id="PS00915">
    <property type="entry name" value="PI3_4_KINASE_1"/>
    <property type="match status" value="1"/>
</dbReference>
<evidence type="ECO:0000256" key="3">
    <source>
        <dbReference type="ARBA" id="ARBA00022777"/>
    </source>
</evidence>
<dbReference type="InterPro" id="IPR036940">
    <property type="entry name" value="PI3/4_kinase_cat_sf"/>
</dbReference>
<proteinExistence type="inferred from homology"/>
<dbReference type="SUPFAM" id="SSF56112">
    <property type="entry name" value="Protein kinase-like (PK-like)"/>
    <property type="match status" value="1"/>
</dbReference>
<dbReference type="InterPro" id="IPR015433">
    <property type="entry name" value="PI3/4_kinase"/>
</dbReference>
<dbReference type="GO" id="GO:0046854">
    <property type="term" value="P:phosphatidylinositol phosphate biosynthetic process"/>
    <property type="evidence" value="ECO:0007669"/>
    <property type="project" value="InterPro"/>
</dbReference>
<feature type="domain" description="PI3K/PI4K catalytic" evidence="4">
    <location>
        <begin position="1247"/>
        <end position="1519"/>
    </location>
</feature>
<dbReference type="Pfam" id="PF00454">
    <property type="entry name" value="PI3_PI4_kinase"/>
    <property type="match status" value="1"/>
</dbReference>
<dbReference type="Proteomes" id="UP000717585">
    <property type="component" value="Unassembled WGS sequence"/>
</dbReference>
<keyword evidence="6" id="KW-1185">Reference proteome</keyword>
<sequence length="1535" mass="168163">MSAPGNDNDALLTIQRMSRELHSIEPHNNLSGALQKRHLELRDTIRRVGRICAAPDAVWQTTKTAVEIFANHMGTPHSTPFFDAEIARQLALIAATGPEETFASTLQVITTAYMEDPTSHLAGIIPDVLIVLATSVSSNRVWQALDGLLTLMLSAGKNIQRYVGRENVTLDWFGGLLPALATILAKADEVFNGHPDADVTIPGEILSPPGPKPPGTLAPRRPWAWDSHPETHRMLSAVWMLVVILSVTETLMWEAHLKTIARFTPVLFTRHSPLGLVDGELEVTALLKNGLDAGTVASLRARLSSEFEGIARQVKQLSTAQLVLLTTIYAVECHRVFSGIFVPVYHYLMIEESLRMAPASSMTEELSKSRRAPIWTFLEVIVDKIYSKWSNLFISSSDTCSNPANRTIVIEAAVELLRFHQATLPETARRVRTHLLLTLTGQPDTCVNSDVLEASLAAFPPDGPGSEGLLETIFQTAHRAHPVRLCGMLAVHRIRSLRQGLAPVSLHTIFGDIQLRSSLDVAIDAALELVSTGTMPLPRRVSNLAQLWTGHRHELTTPHVTAEPVGLATGVADSVILHAHAHGPVAAVYDGLLHLARGVGEIPGGALDQLFKRRDASELIGLEAAAAVIDAVAVIGSSQCVASTSRWIISLLEFHEEVGIGLFSGEADPHTDTEIPYDEPAHAEPVQEHRVDFAPATQRLWLQALHGLLLSAPDDVGAELVVFVTRVLGGDGLALSRVVWGPLIQLMLLALDLLDGTTDSLKDLVATRILQNTATLLALGDTPRGWDNRAHRDEAESLVTLAAAITAQLGATESSVRALATIIAIEAGSTLAWTGFVPNVTRVLGVEIPQTIPFRPGTRQRQMTTAGAFIQTLKRAIDTFEGHVLPPGFGADLIDLASFDCTLLVDLYHRIRPSLRQNGKLAGELAQYISDNLIRFCQVNRAFDIVIEARCQPPSFAFDLSSIPDDYYDALPHCSPLRPPLAILLLSSVPAGASLTQNRLRQYAVRSLAVSFGMEVFFQDQEFRPYQHDPKAHPALVARGVPGAADRLRQSATFIPQLVQLVNTDLDGLVAALLVSIGKLSPLMASLLISAIRAEVSPELFKSAFDRKGATAKPATKSKSHSVFNRNLCRVVAEILASMTDEDSTAFNTQFSFVSQIMGISDRLVKTRDTKKISSDDPAIGIELDRLLKQTTISGVETLPFDTAATVVGILPNRSVPLKSHSRVPLLVTFLAITHRKEGSLTSAEAHTLREDVHGSETVLKEAYAGMDAGSHWLKLTTCIFKTGDDVRQDQLALQLIAQFKGQLTAAGLGFLFLYPYRAVPIEADVGLVECVKDASSRDQIGSMLDGSVYHYYLREFGPAISPEFKSRQQQYCYSLAAYSVVSYLLQIKDRHNGNIMLDRQGRIIHIDFGFIFDISPGGDIRFEAAPFKLTREMIDMLDGPDSPLFMEFMELCVLAFLALRRNYLDLVGLVRPMLKSSLPCFKVDSVRNLLDRLALGATDLEATRFMRDRIRESFDCLSTNVYDRFQAWQNNINW</sequence>
<comment type="caution">
    <text evidence="5">The sequence shown here is derived from an EMBL/GenBank/DDBJ whole genome shotgun (WGS) entry which is preliminary data.</text>
</comment>
<dbReference type="PROSITE" id="PS00916">
    <property type="entry name" value="PI3_4_KINASE_2"/>
    <property type="match status" value="1"/>
</dbReference>
<dbReference type="Gene3D" id="3.30.1010.10">
    <property type="entry name" value="Phosphatidylinositol 3-kinase Catalytic Subunit, Chain A, domain 4"/>
    <property type="match status" value="1"/>
</dbReference>
<protein>
    <submittedName>
        <fullName evidence="5">Phosphatidylinositol 3- and 4-kinase</fullName>
    </submittedName>
</protein>
<dbReference type="GO" id="GO:0005737">
    <property type="term" value="C:cytoplasm"/>
    <property type="evidence" value="ECO:0007669"/>
    <property type="project" value="TreeGrafter"/>
</dbReference>
<dbReference type="CDD" id="cd05167">
    <property type="entry name" value="PI4Kc_III_alpha"/>
    <property type="match status" value="1"/>
</dbReference>